<organism evidence="1 2">
    <name type="scientific">Candida boidinii</name>
    <name type="common">Yeast</name>
    <dbReference type="NCBI Taxonomy" id="5477"/>
    <lineage>
        <taxon>Eukaryota</taxon>
        <taxon>Fungi</taxon>
        <taxon>Dikarya</taxon>
        <taxon>Ascomycota</taxon>
        <taxon>Saccharomycotina</taxon>
        <taxon>Pichiomycetes</taxon>
        <taxon>Pichiales</taxon>
        <taxon>Pichiaceae</taxon>
        <taxon>Ogataea</taxon>
        <taxon>Ogataea/Candida clade</taxon>
    </lineage>
</organism>
<comment type="caution">
    <text evidence="1">The sequence shown here is derived from an EMBL/GenBank/DDBJ whole genome shotgun (WGS) entry which is preliminary data.</text>
</comment>
<protein>
    <submittedName>
        <fullName evidence="1">Unnamed protein product</fullName>
    </submittedName>
</protein>
<name>A0ACB5U877_CANBO</name>
<gene>
    <name evidence="1" type="ORF">Cboi01_000635100</name>
</gene>
<evidence type="ECO:0000313" key="2">
    <source>
        <dbReference type="Proteomes" id="UP001165101"/>
    </source>
</evidence>
<accession>A0ACB5U877</accession>
<sequence length="100" mass="11650">MNELEHRIFLIFYMLASAMKLGFPLANKPASTEHAMDRMLIKLGEIRDRKYTAKELLKNEDYIYLYSYILVSNSITNELDVLLKSVAELYGRLSQDDLDL</sequence>
<keyword evidence="2" id="KW-1185">Reference proteome</keyword>
<reference evidence="1" key="1">
    <citation type="submission" date="2023-04" db="EMBL/GenBank/DDBJ databases">
        <title>Candida boidinii NBRC 1967.</title>
        <authorList>
            <person name="Ichikawa N."/>
            <person name="Sato H."/>
            <person name="Tonouchi N."/>
        </authorList>
    </citation>
    <scope>NUCLEOTIDE SEQUENCE</scope>
    <source>
        <strain evidence="1">NBRC 1967</strain>
    </source>
</reference>
<dbReference type="EMBL" id="BSXV01006304">
    <property type="protein sequence ID" value="GMF03630.1"/>
    <property type="molecule type" value="Genomic_DNA"/>
</dbReference>
<evidence type="ECO:0000313" key="1">
    <source>
        <dbReference type="EMBL" id="GMF03630.1"/>
    </source>
</evidence>
<proteinExistence type="predicted"/>
<dbReference type="Proteomes" id="UP001165101">
    <property type="component" value="Unassembled WGS sequence"/>
</dbReference>